<protein>
    <submittedName>
        <fullName evidence="1">Uncharacterized protein</fullName>
    </submittedName>
</protein>
<comment type="caution">
    <text evidence="1">The sequence shown here is derived from an EMBL/GenBank/DDBJ whole genome shotgun (WGS) entry which is preliminary data.</text>
</comment>
<reference evidence="1" key="1">
    <citation type="submission" date="2019-10" db="EMBL/GenBank/DDBJ databases">
        <authorList>
            <consortium name="DOE Joint Genome Institute"/>
            <person name="Kuo A."/>
            <person name="Miyauchi S."/>
            <person name="Kiss E."/>
            <person name="Drula E."/>
            <person name="Kohler A."/>
            <person name="Sanchez-Garcia M."/>
            <person name="Andreopoulos B."/>
            <person name="Barry K.W."/>
            <person name="Bonito G."/>
            <person name="Buee M."/>
            <person name="Carver A."/>
            <person name="Chen C."/>
            <person name="Cichocki N."/>
            <person name="Clum A."/>
            <person name="Culley D."/>
            <person name="Crous P.W."/>
            <person name="Fauchery L."/>
            <person name="Girlanda M."/>
            <person name="Hayes R."/>
            <person name="Keri Z."/>
            <person name="Labutti K."/>
            <person name="Lipzen A."/>
            <person name="Lombard V."/>
            <person name="Magnuson J."/>
            <person name="Maillard F."/>
            <person name="Morin E."/>
            <person name="Murat C."/>
            <person name="Nolan M."/>
            <person name="Ohm R."/>
            <person name="Pangilinan J."/>
            <person name="Pereira M."/>
            <person name="Perotto S."/>
            <person name="Peter M."/>
            <person name="Riley R."/>
            <person name="Sitrit Y."/>
            <person name="Stielow B."/>
            <person name="Szollosi G."/>
            <person name="Zifcakova L."/>
            <person name="Stursova M."/>
            <person name="Spatafora J.W."/>
            <person name="Tedersoo L."/>
            <person name="Vaario L.-M."/>
            <person name="Yamada A."/>
            <person name="Yan M."/>
            <person name="Wang P."/>
            <person name="Xu J."/>
            <person name="Bruns T."/>
            <person name="Baldrian P."/>
            <person name="Vilgalys R."/>
            <person name="Henrissat B."/>
            <person name="Grigoriev I.V."/>
            <person name="Hibbett D."/>
            <person name="Nagy L.G."/>
            <person name="Martin F.M."/>
        </authorList>
    </citation>
    <scope>NUCLEOTIDE SEQUENCE</scope>
    <source>
        <strain evidence="1">P2</strain>
    </source>
</reference>
<gene>
    <name evidence="1" type="ORF">BDM02DRAFT_3189480</name>
</gene>
<dbReference type="Proteomes" id="UP000886501">
    <property type="component" value="Unassembled WGS sequence"/>
</dbReference>
<evidence type="ECO:0000313" key="2">
    <source>
        <dbReference type="Proteomes" id="UP000886501"/>
    </source>
</evidence>
<keyword evidence="2" id="KW-1185">Reference proteome</keyword>
<accession>A0ACB6Z8L4</accession>
<evidence type="ECO:0000313" key="1">
    <source>
        <dbReference type="EMBL" id="KAF9645693.1"/>
    </source>
</evidence>
<proteinExistence type="predicted"/>
<dbReference type="EMBL" id="MU118081">
    <property type="protein sequence ID" value="KAF9645693.1"/>
    <property type="molecule type" value="Genomic_DNA"/>
</dbReference>
<reference evidence="1" key="2">
    <citation type="journal article" date="2020" name="Nat. Commun.">
        <title>Large-scale genome sequencing of mycorrhizal fungi provides insights into the early evolution of symbiotic traits.</title>
        <authorList>
            <person name="Miyauchi S."/>
            <person name="Kiss E."/>
            <person name="Kuo A."/>
            <person name="Drula E."/>
            <person name="Kohler A."/>
            <person name="Sanchez-Garcia M."/>
            <person name="Morin E."/>
            <person name="Andreopoulos B."/>
            <person name="Barry K.W."/>
            <person name="Bonito G."/>
            <person name="Buee M."/>
            <person name="Carver A."/>
            <person name="Chen C."/>
            <person name="Cichocki N."/>
            <person name="Clum A."/>
            <person name="Culley D."/>
            <person name="Crous P.W."/>
            <person name="Fauchery L."/>
            <person name="Girlanda M."/>
            <person name="Hayes R.D."/>
            <person name="Keri Z."/>
            <person name="LaButti K."/>
            <person name="Lipzen A."/>
            <person name="Lombard V."/>
            <person name="Magnuson J."/>
            <person name="Maillard F."/>
            <person name="Murat C."/>
            <person name="Nolan M."/>
            <person name="Ohm R.A."/>
            <person name="Pangilinan J."/>
            <person name="Pereira M.F."/>
            <person name="Perotto S."/>
            <person name="Peter M."/>
            <person name="Pfister S."/>
            <person name="Riley R."/>
            <person name="Sitrit Y."/>
            <person name="Stielow J.B."/>
            <person name="Szollosi G."/>
            <person name="Zifcakova L."/>
            <person name="Stursova M."/>
            <person name="Spatafora J.W."/>
            <person name="Tedersoo L."/>
            <person name="Vaario L.M."/>
            <person name="Yamada A."/>
            <person name="Yan M."/>
            <person name="Wang P."/>
            <person name="Xu J."/>
            <person name="Bruns T."/>
            <person name="Baldrian P."/>
            <person name="Vilgalys R."/>
            <person name="Dunand C."/>
            <person name="Henrissat B."/>
            <person name="Grigoriev I.V."/>
            <person name="Hibbett D."/>
            <person name="Nagy L.G."/>
            <person name="Martin F.M."/>
        </authorList>
    </citation>
    <scope>NUCLEOTIDE SEQUENCE</scope>
    <source>
        <strain evidence="1">P2</strain>
    </source>
</reference>
<organism evidence="1 2">
    <name type="scientific">Thelephora ganbajun</name>
    <name type="common">Ganba fungus</name>
    <dbReference type="NCBI Taxonomy" id="370292"/>
    <lineage>
        <taxon>Eukaryota</taxon>
        <taxon>Fungi</taxon>
        <taxon>Dikarya</taxon>
        <taxon>Basidiomycota</taxon>
        <taxon>Agaricomycotina</taxon>
        <taxon>Agaricomycetes</taxon>
        <taxon>Thelephorales</taxon>
        <taxon>Thelephoraceae</taxon>
        <taxon>Thelephora</taxon>
    </lineage>
</organism>
<name>A0ACB6Z8L4_THEGA</name>
<sequence>MSTPNHDGNHPTIPVPPPLPEIQCVASVVWHWTKTTTDGVLVLRILDGTRTPVDRQEHRLPHELLQMAIAHLVYDTPSLKACAATCFAWYTVAAPHLHHTLSLKQWNTVTKREDLNPLVALHRFGLLPLVKRVQFRGGSYTNSWTIPEVFESEGLRYFSELVNVQELMIVDLEFSESTLGIEGYFAHLSPTLRSITVIGSSCPPRQFLDFLRLFPRLDDIKIAYYDYHGMIEVHNTPDTERAPIQEPVRGKLTLNGFVNYVLLREIVSLGGMRFVSMDLDNLAWGRLLLGACAETLETLRFRLEKSLYSLSVSHQNFDLSRNTVLRSLEVRAGLDPWVFTRALKELLLTITSPVFSEIVVVFSEEEVQWPPLGLAEALRGIYQVRAFRLAFCLETVEWVEAENLRALTSTTQADVANGFYDFLPCPPVVFSRTVAKLNRHVVEPLGGHGRFNLISNH</sequence>